<dbReference type="InterPro" id="IPR007833">
    <property type="entry name" value="Capsule_polysaccharide_synth"/>
</dbReference>
<evidence type="ECO:0000313" key="1">
    <source>
        <dbReference type="EMBL" id="RRD01311.1"/>
    </source>
</evidence>
<dbReference type="CDD" id="cd16441">
    <property type="entry name" value="beta_Kdo_transferase_KpsS"/>
    <property type="match status" value="1"/>
</dbReference>
<comment type="caution">
    <text evidence="1">The sequence shown here is derived from an EMBL/GenBank/DDBJ whole genome shotgun (WGS) entry which is preliminary data.</text>
</comment>
<keyword evidence="2" id="KW-1185">Reference proteome</keyword>
<reference evidence="1 2" key="1">
    <citation type="submission" date="2018-11" db="EMBL/GenBank/DDBJ databases">
        <title>The draft genome sequence of Amphritea balenae JAMM 1525T.</title>
        <authorList>
            <person name="Fang Z."/>
            <person name="Zhang Y."/>
            <person name="Han X."/>
        </authorList>
    </citation>
    <scope>NUCLEOTIDE SEQUENCE [LARGE SCALE GENOMIC DNA]</scope>
    <source>
        <strain evidence="1 2">JAMM 1525</strain>
    </source>
</reference>
<dbReference type="Proteomes" id="UP000267535">
    <property type="component" value="Unassembled WGS sequence"/>
</dbReference>
<accession>A0A3P1SVW3</accession>
<dbReference type="OrthoDB" id="9794206at2"/>
<evidence type="ECO:0000313" key="2">
    <source>
        <dbReference type="Proteomes" id="UP000267535"/>
    </source>
</evidence>
<protein>
    <submittedName>
        <fullName evidence="1">Capsular biosynthesis protein</fullName>
    </submittedName>
</protein>
<organism evidence="1 2">
    <name type="scientific">Amphritea balenae</name>
    <dbReference type="NCBI Taxonomy" id="452629"/>
    <lineage>
        <taxon>Bacteria</taxon>
        <taxon>Pseudomonadati</taxon>
        <taxon>Pseudomonadota</taxon>
        <taxon>Gammaproteobacteria</taxon>
        <taxon>Oceanospirillales</taxon>
        <taxon>Oceanospirillaceae</taxon>
        <taxon>Amphritea</taxon>
    </lineage>
</organism>
<dbReference type="GO" id="GO:0000271">
    <property type="term" value="P:polysaccharide biosynthetic process"/>
    <property type="evidence" value="ECO:0007669"/>
    <property type="project" value="InterPro"/>
</dbReference>
<gene>
    <name evidence="1" type="ORF">EHS89_01750</name>
</gene>
<proteinExistence type="predicted"/>
<dbReference type="EMBL" id="RQXV01000001">
    <property type="protein sequence ID" value="RRD01311.1"/>
    <property type="molecule type" value="Genomic_DNA"/>
</dbReference>
<dbReference type="Pfam" id="PF05159">
    <property type="entry name" value="Capsule_synth"/>
    <property type="match status" value="1"/>
</dbReference>
<sequence length="425" mass="48700">MSKTKNRAVLFLQGPLSMLYKHIGNQLKSEGVRVHRINLSLGDWLHWHGPESISYRRSREEWPGFIADYMKQHDITDLVLHGDSRWYHKHAITEARQLNIQVIVTELGLIRPGWLSLEKDGLGLNSHFPDDPEQILKTASQLPEIENPEPFRHPFWIKALFDASYNLINCIFWFTYPHFIRHTPHFPLLEYPRWIPRLLNEKKRNKYATSCINELINNNERFVVFPLQLSGDFQIRAHSPFPSMREAIELVLNNFAKSAPEGMKLLIKQHPSDNGLDKLKQHTLAKASKLGIYDRIIYIDGGSLDLATAASQGMVTVNSTAGIEALQHYIPVKTLAPALYSMPKLTHQGDLSSFWHSPEQPQHRYVDALIKLLLNATQVKGALYGDSAIEHGSRNICLRIVENRVSQPGAYLDHAPRLKKADWKN</sequence>
<dbReference type="AlphaFoldDB" id="A0A3P1SVW3"/>
<name>A0A3P1SVW3_9GAMM</name>
<dbReference type="RefSeq" id="WP_124924384.1">
    <property type="nucleotide sequence ID" value="NZ_BMOH01000001.1"/>
</dbReference>
<dbReference type="GO" id="GO:0015774">
    <property type="term" value="P:polysaccharide transport"/>
    <property type="evidence" value="ECO:0007669"/>
    <property type="project" value="InterPro"/>
</dbReference>